<dbReference type="GO" id="GO:0031901">
    <property type="term" value="C:early endosome membrane"/>
    <property type="evidence" value="ECO:0007669"/>
    <property type="project" value="UniProtKB-SubCell"/>
</dbReference>
<evidence type="ECO:0000256" key="13">
    <source>
        <dbReference type="ARBA" id="ARBA00023136"/>
    </source>
</evidence>
<evidence type="ECO:0000256" key="17">
    <source>
        <dbReference type="ARBA" id="ARBA00070555"/>
    </source>
</evidence>
<dbReference type="InterPro" id="IPR052651">
    <property type="entry name" value="WDR81"/>
</dbReference>
<sequence>MDMLMKINQDVLLPLLDLLTTPKMGFPSGVQTRTAVCLKTLSLMALICLRIGREMVQQHMADTLCRFFAVFSLLHRNFGYKLTEGRKTTTCVCERGRVVFPVMAVLEELQTVFNPEMAYASYIPFYCLIGDTAIRKLVPNHELVWQLAQSYQQSVSQGSTETNLTATSRLEPPASSGFGRRMGCSPFPAPSTSSTPLGDSIPESGTFGSHLVGNRIQVHSTPIITTASTFTDSALKQELPRSSRSLQGNWLAYWQYEIGLNQQDPHFHFHQIRLQSFLGHSGTTKCLAPLAGEDYFLSGSKDKTVKLWPLYNHGDGTQEVEPRLTYSEHRKSVFYVGQLEASQEVVSCDGTVHLWDQYTGKHIRSYEAVDGKSPITAVTTMPAPHCSVVFGSADSVLRFIDPRKPGLQHEFRLAYNNVSAGLIRYLAVSPSGRTVAAGFSSGFIVLLDARTGLVLRGWPAHEGDILQMKAAEGNLVISSSTDYTLTVWKDLEHKPLRQYRSQSDQIHAFDLYGSQIVTGTVANKIGVYSMADISLSPVTSTKLSSENLRGTLTSLAVLPTKRLLLLGSDNGAIRLLA</sequence>
<dbReference type="GO" id="GO:0005739">
    <property type="term" value="C:mitochondrion"/>
    <property type="evidence" value="ECO:0007669"/>
    <property type="project" value="UniProtKB-SubCell"/>
</dbReference>
<evidence type="ECO:0000256" key="5">
    <source>
        <dbReference type="ARBA" id="ARBA00004652"/>
    </source>
</evidence>
<evidence type="ECO:0000256" key="7">
    <source>
        <dbReference type="ARBA" id="ARBA00022490"/>
    </source>
</evidence>
<evidence type="ECO:0000256" key="10">
    <source>
        <dbReference type="ARBA" id="ARBA00022753"/>
    </source>
</evidence>
<keyword evidence="13" id="KW-0472">Membrane</keyword>
<evidence type="ECO:0000256" key="12">
    <source>
        <dbReference type="ARBA" id="ARBA00023128"/>
    </source>
</evidence>
<evidence type="ECO:0000313" key="19">
    <source>
        <dbReference type="Ensembl" id="ENSSPAP00000013253.1"/>
    </source>
</evidence>
<evidence type="ECO:0000256" key="18">
    <source>
        <dbReference type="PROSITE-ProRule" id="PRU00221"/>
    </source>
</evidence>
<evidence type="ECO:0000256" key="16">
    <source>
        <dbReference type="ARBA" id="ARBA00060735"/>
    </source>
</evidence>
<comment type="subcellular location">
    <subcellularLocation>
        <location evidence="4">Cytoplasm</location>
        <location evidence="4">Cytosol</location>
    </subcellularLocation>
    <subcellularLocation>
        <location evidence="5">Cytoplasmic vesicle</location>
        <location evidence="5">Autophagosome membrane</location>
    </subcellularLocation>
    <subcellularLocation>
        <location evidence="2">Early endosome membrane</location>
        <topology evidence="2">Peripheral membrane protein</topology>
    </subcellularLocation>
    <subcellularLocation>
        <location evidence="3">Late endosome membrane</location>
    </subcellularLocation>
    <subcellularLocation>
        <location evidence="6">Lysosome membrane</location>
    </subcellularLocation>
    <subcellularLocation>
        <location evidence="1">Mitochondrion</location>
    </subcellularLocation>
</comment>
<evidence type="ECO:0000256" key="14">
    <source>
        <dbReference type="ARBA" id="ARBA00023228"/>
    </source>
</evidence>
<dbReference type="GO" id="GO:0005829">
    <property type="term" value="C:cytosol"/>
    <property type="evidence" value="ECO:0007669"/>
    <property type="project" value="UniProtKB-SubCell"/>
</dbReference>
<dbReference type="PROSITE" id="PS50294">
    <property type="entry name" value="WD_REPEATS_REGION"/>
    <property type="match status" value="1"/>
</dbReference>
<keyword evidence="10" id="KW-0967">Endosome</keyword>
<evidence type="ECO:0000256" key="3">
    <source>
        <dbReference type="ARBA" id="ARBA00004414"/>
    </source>
</evidence>
<keyword evidence="8 18" id="KW-0853">WD repeat</keyword>
<evidence type="ECO:0000256" key="11">
    <source>
        <dbReference type="ARBA" id="ARBA00022946"/>
    </source>
</evidence>
<dbReference type="FunFam" id="2.130.10.10:FF:000355">
    <property type="entry name" value="WD repeat-containing protein 81 isoform X1"/>
    <property type="match status" value="1"/>
</dbReference>
<dbReference type="PROSITE" id="PS50082">
    <property type="entry name" value="WD_REPEATS_2"/>
    <property type="match status" value="1"/>
</dbReference>
<keyword evidence="14" id="KW-0458">Lysosome</keyword>
<dbReference type="AlphaFoldDB" id="A0A3B4ZWI6"/>
<dbReference type="PANTHER" id="PTHR44662:SF1">
    <property type="entry name" value="WD REPEAT-CONTAINING PROTEIN 81"/>
    <property type="match status" value="1"/>
</dbReference>
<dbReference type="GeneTree" id="ENSGT00930000151039"/>
<dbReference type="Ensembl" id="ENSSPAT00000013476.1">
    <property type="protein sequence ID" value="ENSSPAP00000013253.1"/>
    <property type="gene ID" value="ENSSPAG00000009992.1"/>
</dbReference>
<dbReference type="PANTHER" id="PTHR44662">
    <property type="entry name" value="WD REPEAT-CONTAINING PROTEIN 81"/>
    <property type="match status" value="1"/>
</dbReference>
<reference evidence="19" key="1">
    <citation type="submission" date="2023-09" db="UniProtKB">
        <authorList>
            <consortium name="Ensembl"/>
        </authorList>
    </citation>
    <scope>IDENTIFICATION</scope>
</reference>
<accession>A0A3B4ZWI6</accession>
<keyword evidence="7" id="KW-0963">Cytoplasm</keyword>
<evidence type="ECO:0000256" key="15">
    <source>
        <dbReference type="ARBA" id="ARBA00023329"/>
    </source>
</evidence>
<dbReference type="GO" id="GO:0000421">
    <property type="term" value="C:autophagosome membrane"/>
    <property type="evidence" value="ECO:0007669"/>
    <property type="project" value="UniProtKB-SubCell"/>
</dbReference>
<dbReference type="Pfam" id="PF00400">
    <property type="entry name" value="WD40"/>
    <property type="match status" value="1"/>
</dbReference>
<dbReference type="GO" id="GO:0031902">
    <property type="term" value="C:late endosome membrane"/>
    <property type="evidence" value="ECO:0007669"/>
    <property type="project" value="UniProtKB-SubCell"/>
</dbReference>
<keyword evidence="11" id="KW-0809">Transit peptide</keyword>
<organism evidence="19">
    <name type="scientific">Stegastes partitus</name>
    <name type="common">bicolor damselfish</name>
    <dbReference type="NCBI Taxonomy" id="144197"/>
    <lineage>
        <taxon>Eukaryota</taxon>
        <taxon>Metazoa</taxon>
        <taxon>Chordata</taxon>
        <taxon>Craniata</taxon>
        <taxon>Vertebrata</taxon>
        <taxon>Euteleostomi</taxon>
        <taxon>Actinopterygii</taxon>
        <taxon>Neopterygii</taxon>
        <taxon>Teleostei</taxon>
        <taxon>Neoteleostei</taxon>
        <taxon>Acanthomorphata</taxon>
        <taxon>Ovalentaria</taxon>
        <taxon>Pomacentridae</taxon>
        <taxon>Stegastes</taxon>
    </lineage>
</organism>
<dbReference type="InterPro" id="IPR036322">
    <property type="entry name" value="WD40_repeat_dom_sf"/>
</dbReference>
<dbReference type="Gene3D" id="2.130.10.10">
    <property type="entry name" value="YVTN repeat-like/Quinoprotein amine dehydrogenase"/>
    <property type="match status" value="2"/>
</dbReference>
<evidence type="ECO:0000256" key="4">
    <source>
        <dbReference type="ARBA" id="ARBA00004514"/>
    </source>
</evidence>
<dbReference type="InterPro" id="IPR001680">
    <property type="entry name" value="WD40_rpt"/>
</dbReference>
<dbReference type="GO" id="GO:0005765">
    <property type="term" value="C:lysosomal membrane"/>
    <property type="evidence" value="ECO:0007669"/>
    <property type="project" value="UniProtKB-SubCell"/>
</dbReference>
<dbReference type="InterPro" id="IPR015943">
    <property type="entry name" value="WD40/YVTN_repeat-like_dom_sf"/>
</dbReference>
<keyword evidence="9" id="KW-0677">Repeat</keyword>
<dbReference type="GO" id="GO:0035973">
    <property type="term" value="P:aggrephagy"/>
    <property type="evidence" value="ECO:0007669"/>
    <property type="project" value="TreeGrafter"/>
</dbReference>
<protein>
    <recommendedName>
        <fullName evidence="17">WD repeat-containing protein 81</fullName>
    </recommendedName>
</protein>
<keyword evidence="12" id="KW-0496">Mitochondrion</keyword>
<keyword evidence="15" id="KW-0968">Cytoplasmic vesicle</keyword>
<evidence type="ECO:0000256" key="2">
    <source>
        <dbReference type="ARBA" id="ARBA00004220"/>
    </source>
</evidence>
<proteinExistence type="inferred from homology"/>
<evidence type="ECO:0000256" key="6">
    <source>
        <dbReference type="ARBA" id="ARBA00004656"/>
    </source>
</evidence>
<comment type="similarity">
    <text evidence="16">Belongs to the WD repeat WDR81 family.</text>
</comment>
<dbReference type="GO" id="GO:0035014">
    <property type="term" value="F:phosphatidylinositol 3-kinase regulator activity"/>
    <property type="evidence" value="ECO:0007669"/>
    <property type="project" value="TreeGrafter"/>
</dbReference>
<feature type="repeat" description="WD" evidence="18">
    <location>
        <begin position="277"/>
        <end position="308"/>
    </location>
</feature>
<evidence type="ECO:0000256" key="8">
    <source>
        <dbReference type="ARBA" id="ARBA00022574"/>
    </source>
</evidence>
<dbReference type="SUPFAM" id="SSF50978">
    <property type="entry name" value="WD40 repeat-like"/>
    <property type="match status" value="1"/>
</dbReference>
<name>A0A3B4ZWI6_9TELE</name>
<evidence type="ECO:0000256" key="1">
    <source>
        <dbReference type="ARBA" id="ARBA00004173"/>
    </source>
</evidence>
<evidence type="ECO:0000256" key="9">
    <source>
        <dbReference type="ARBA" id="ARBA00022737"/>
    </source>
</evidence>
<dbReference type="SMART" id="SM00320">
    <property type="entry name" value="WD40"/>
    <property type="match status" value="7"/>
</dbReference>